<dbReference type="Gramene" id="C.cajan_31288.t">
    <property type="protein sequence ID" value="C.cajan_31288.t"/>
    <property type="gene ID" value="C.cajan_31288"/>
</dbReference>
<protein>
    <recommendedName>
        <fullName evidence="3">RNase H type-1 domain-containing protein</fullName>
    </recommendedName>
</protein>
<keyword evidence="2" id="KW-1185">Reference proteome</keyword>
<dbReference type="Gene3D" id="3.10.10.10">
    <property type="entry name" value="HIV Type 1 Reverse Transcriptase, subunit A, domain 1"/>
    <property type="match status" value="1"/>
</dbReference>
<dbReference type="Proteomes" id="UP000075243">
    <property type="component" value="Unassembled WGS sequence"/>
</dbReference>
<name>A0A151RTS5_CAJCA</name>
<evidence type="ECO:0008006" key="3">
    <source>
        <dbReference type="Google" id="ProtNLM"/>
    </source>
</evidence>
<evidence type="ECO:0000313" key="2">
    <source>
        <dbReference type="Proteomes" id="UP000075243"/>
    </source>
</evidence>
<gene>
    <name evidence="1" type="ORF">KK1_032449</name>
</gene>
<proteinExistence type="predicted"/>
<reference evidence="1" key="1">
    <citation type="journal article" date="2012" name="Nat. Biotechnol.">
        <title>Draft genome sequence of pigeonpea (Cajanus cajan), an orphan legume crop of resource-poor farmers.</title>
        <authorList>
            <person name="Varshney R.K."/>
            <person name="Chen W."/>
            <person name="Li Y."/>
            <person name="Bharti A.K."/>
            <person name="Saxena R.K."/>
            <person name="Schlueter J.A."/>
            <person name="Donoghue M.T."/>
            <person name="Azam S."/>
            <person name="Fan G."/>
            <person name="Whaley A.M."/>
            <person name="Farmer A.D."/>
            <person name="Sheridan J."/>
            <person name="Iwata A."/>
            <person name="Tuteja R."/>
            <person name="Penmetsa R.V."/>
            <person name="Wu W."/>
            <person name="Upadhyaya H.D."/>
            <person name="Yang S.P."/>
            <person name="Shah T."/>
            <person name="Saxena K.B."/>
            <person name="Michael T."/>
            <person name="McCombie W.R."/>
            <person name="Yang B."/>
            <person name="Zhang G."/>
            <person name="Yang H."/>
            <person name="Wang J."/>
            <person name="Spillane C."/>
            <person name="Cook D.R."/>
            <person name="May G.D."/>
            <person name="Xu X."/>
            <person name="Jackson S.A."/>
        </authorList>
    </citation>
    <scope>NUCLEOTIDE SEQUENCE [LARGE SCALE GENOMIC DNA]</scope>
</reference>
<organism evidence="1 2">
    <name type="scientific">Cajanus cajan</name>
    <name type="common">Pigeon pea</name>
    <name type="synonym">Cajanus indicus</name>
    <dbReference type="NCBI Taxonomy" id="3821"/>
    <lineage>
        <taxon>Eukaryota</taxon>
        <taxon>Viridiplantae</taxon>
        <taxon>Streptophyta</taxon>
        <taxon>Embryophyta</taxon>
        <taxon>Tracheophyta</taxon>
        <taxon>Spermatophyta</taxon>
        <taxon>Magnoliopsida</taxon>
        <taxon>eudicotyledons</taxon>
        <taxon>Gunneridae</taxon>
        <taxon>Pentapetalae</taxon>
        <taxon>rosids</taxon>
        <taxon>fabids</taxon>
        <taxon>Fabales</taxon>
        <taxon>Fabaceae</taxon>
        <taxon>Papilionoideae</taxon>
        <taxon>50 kb inversion clade</taxon>
        <taxon>NPAAA clade</taxon>
        <taxon>indigoferoid/millettioid clade</taxon>
        <taxon>Phaseoleae</taxon>
        <taxon>Cajanus</taxon>
    </lineage>
</organism>
<accession>A0A151RTS5</accession>
<dbReference type="EMBL" id="KQ483573">
    <property type="protein sequence ID" value="KYP45954.1"/>
    <property type="molecule type" value="Genomic_DNA"/>
</dbReference>
<dbReference type="PANTHER" id="PTHR48475">
    <property type="entry name" value="RIBONUCLEASE H"/>
    <property type="match status" value="1"/>
</dbReference>
<dbReference type="PANTHER" id="PTHR48475:SF1">
    <property type="entry name" value="RNASE H TYPE-1 DOMAIN-CONTAINING PROTEIN"/>
    <property type="match status" value="1"/>
</dbReference>
<sequence length="308" mass="35786">MPGLDRGLVEHRLPTIPGKKPVKQNPRRFAPKVIDKIKEEIERLLKSKFIRTSRYAEWISNVVLFIKKNGKLKVCIDFRDLKTATPKDEYKCSNEKLVECKTRAIELLNTFDEVELEHISRNANTIANELAQIASGNKMSKGCLESLIHTENELICNLESLTINTSSHQDWRKELIEYLQNPNLKVKRKIRFQALNYVMLNNKLYKRGFGGILFKCLGNHESYIAIAEVHEGICGAHQAGEKIKWTLSRKVHYWPTIIGKWSYNWEGPFRVNQVYSKNAYVIKEVNSNAVSKVINGKYLKHFYERTEY</sequence>
<dbReference type="InterPro" id="IPR043502">
    <property type="entry name" value="DNA/RNA_pol_sf"/>
</dbReference>
<dbReference type="AlphaFoldDB" id="A0A151RTS5"/>
<evidence type="ECO:0000313" key="1">
    <source>
        <dbReference type="EMBL" id="KYP45954.1"/>
    </source>
</evidence>
<dbReference type="SUPFAM" id="SSF56672">
    <property type="entry name" value="DNA/RNA polymerases"/>
    <property type="match status" value="1"/>
</dbReference>